<dbReference type="SUPFAM" id="SSF53335">
    <property type="entry name" value="S-adenosyl-L-methionine-dependent methyltransferases"/>
    <property type="match status" value="1"/>
</dbReference>
<keyword evidence="2" id="KW-0489">Methyltransferase</keyword>
<dbReference type="Proteomes" id="UP000093053">
    <property type="component" value="Chromosome"/>
</dbReference>
<dbReference type="Gene3D" id="3.40.50.150">
    <property type="entry name" value="Vaccinia Virus protein VP39"/>
    <property type="match status" value="1"/>
</dbReference>
<dbReference type="Pfam" id="PF08241">
    <property type="entry name" value="Methyltransf_11"/>
    <property type="match status" value="1"/>
</dbReference>
<gene>
    <name evidence="2" type="ORF">BBK82_28640</name>
</gene>
<dbReference type="GO" id="GO:0008757">
    <property type="term" value="F:S-adenosylmethionine-dependent methyltransferase activity"/>
    <property type="evidence" value="ECO:0007669"/>
    <property type="project" value="InterPro"/>
</dbReference>
<sequence length="246" mass="26662">MGFEELVAEGAAVPLEGWDFSWFEGRATEERPPWGYAGLIAERLAQVGSALDLQTGGGEVTASAPVKPGTLAATESWPPNAAVARRNLPGALVVRAADEGPLPFQDAAFDLVISRHPVVTPWGEVARVLKRTGTYLSQQIGAGTNRELTDFMMGPQPVSDARSTGHARERAAAAGLEVVRLEPVKLKVTFKDVGAVVHFLRKVLWTVPGFTVEGYRDRLRAMHEHIEAHGEFACTSTRFLIEARKP</sequence>
<reference evidence="2 3" key="1">
    <citation type="submission" date="2016-07" db="EMBL/GenBank/DDBJ databases">
        <title>Complete genome sequence of the Lentzea guizhouensis DHS C013.</title>
        <authorList>
            <person name="Cao C."/>
        </authorList>
    </citation>
    <scope>NUCLEOTIDE SEQUENCE [LARGE SCALE GENOMIC DNA]</scope>
    <source>
        <strain evidence="2 3">DHS C013</strain>
    </source>
</reference>
<dbReference type="PANTHER" id="PTHR43460:SF1">
    <property type="entry name" value="METHYLTRANSFERASE TYPE 11 DOMAIN-CONTAINING PROTEIN"/>
    <property type="match status" value="1"/>
</dbReference>
<dbReference type="GO" id="GO:0032259">
    <property type="term" value="P:methylation"/>
    <property type="evidence" value="ECO:0007669"/>
    <property type="project" value="UniProtKB-KW"/>
</dbReference>
<dbReference type="InterPro" id="IPR029063">
    <property type="entry name" value="SAM-dependent_MTases_sf"/>
</dbReference>
<keyword evidence="3" id="KW-1185">Reference proteome</keyword>
<proteinExistence type="predicted"/>
<organism evidence="2 3">
    <name type="scientific">Lentzea guizhouensis</name>
    <dbReference type="NCBI Taxonomy" id="1586287"/>
    <lineage>
        <taxon>Bacteria</taxon>
        <taxon>Bacillati</taxon>
        <taxon>Actinomycetota</taxon>
        <taxon>Actinomycetes</taxon>
        <taxon>Pseudonocardiales</taxon>
        <taxon>Pseudonocardiaceae</taxon>
        <taxon>Lentzea</taxon>
    </lineage>
</organism>
<dbReference type="PANTHER" id="PTHR43460">
    <property type="entry name" value="METHYLTRANSFERASE"/>
    <property type="match status" value="1"/>
</dbReference>
<evidence type="ECO:0000259" key="1">
    <source>
        <dbReference type="Pfam" id="PF08241"/>
    </source>
</evidence>
<evidence type="ECO:0000313" key="3">
    <source>
        <dbReference type="Proteomes" id="UP000093053"/>
    </source>
</evidence>
<dbReference type="EMBL" id="CP016793">
    <property type="protein sequence ID" value="ANZ39427.1"/>
    <property type="molecule type" value="Genomic_DNA"/>
</dbReference>
<dbReference type="InterPro" id="IPR052939">
    <property type="entry name" value="23S_rRNA_MeTrnsfrase_RlmA"/>
</dbReference>
<keyword evidence="2" id="KW-0808">Transferase</keyword>
<dbReference type="KEGG" id="led:BBK82_28640"/>
<name>A0A1B2HNX6_9PSEU</name>
<dbReference type="RefSeq" id="WP_065917768.1">
    <property type="nucleotide sequence ID" value="NZ_CP016793.1"/>
</dbReference>
<dbReference type="OrthoDB" id="9795864at2"/>
<protein>
    <submittedName>
        <fullName evidence="2">Methyltransferase type 11</fullName>
    </submittedName>
</protein>
<dbReference type="InterPro" id="IPR013216">
    <property type="entry name" value="Methyltransf_11"/>
</dbReference>
<evidence type="ECO:0000313" key="2">
    <source>
        <dbReference type="EMBL" id="ANZ39427.1"/>
    </source>
</evidence>
<dbReference type="AlphaFoldDB" id="A0A1B2HNX6"/>
<feature type="domain" description="Methyltransferase type 11" evidence="1">
    <location>
        <begin position="51"/>
        <end position="134"/>
    </location>
</feature>
<accession>A0A1B2HNX6</accession>